<keyword evidence="2" id="KW-1185">Reference proteome</keyword>
<name>A0ABX1C8E9_9ACTN</name>
<proteinExistence type="predicted"/>
<reference evidence="1 2" key="1">
    <citation type="submission" date="2020-03" db="EMBL/GenBank/DDBJ databases">
        <title>Draft genome of Streptomyces sp. ventii, isolated from the Axial Seamount in the Pacific Ocean, and resequencing of the two type strains Streptomyces lonarensis strain NCL 716 and Streptomyces bohaiensis strain 11A07.</title>
        <authorList>
            <person name="Loughran R.M."/>
            <person name="Pfannmuller K.M."/>
            <person name="Wasson B.J."/>
            <person name="Deadmond M.C."/>
            <person name="Paddock B.E."/>
            <person name="Koyack M.J."/>
            <person name="Gallegos D.A."/>
            <person name="Mitchell E.A."/>
            <person name="Ushijima B."/>
            <person name="Saw J.H."/>
            <person name="Mcphail K.L."/>
            <person name="Videau P."/>
        </authorList>
    </citation>
    <scope>NUCLEOTIDE SEQUENCE [LARGE SCALE GENOMIC DNA]</scope>
    <source>
        <strain evidence="1 2">11A07</strain>
    </source>
</reference>
<accession>A0ABX1C8E9</accession>
<comment type="caution">
    <text evidence="1">The sequence shown here is derived from an EMBL/GenBank/DDBJ whole genome shotgun (WGS) entry which is preliminary data.</text>
</comment>
<dbReference type="RefSeq" id="WP_168087057.1">
    <property type="nucleotide sequence ID" value="NZ_BHZH01000098.1"/>
</dbReference>
<gene>
    <name evidence="1" type="ORF">HCN52_04550</name>
</gene>
<sequence length="130" mass="13905">MTGPAHRFPDAARLAVDYLRPLLPGVHVGTAVPRPRLPEMVLLRRIGGSQRNALVDDARLDVQVWAGSDARATELAEEARAHLAAIGRHRSEVRQVDVSTGPTLIPDAPADVPRALMTITLSVRGAAVPT</sequence>
<evidence type="ECO:0008006" key="3">
    <source>
        <dbReference type="Google" id="ProtNLM"/>
    </source>
</evidence>
<organism evidence="1 2">
    <name type="scientific">Streptomyces bohaiensis</name>
    <dbReference type="NCBI Taxonomy" id="1431344"/>
    <lineage>
        <taxon>Bacteria</taxon>
        <taxon>Bacillati</taxon>
        <taxon>Actinomycetota</taxon>
        <taxon>Actinomycetes</taxon>
        <taxon>Kitasatosporales</taxon>
        <taxon>Streptomycetaceae</taxon>
        <taxon>Streptomyces</taxon>
    </lineage>
</organism>
<protein>
    <recommendedName>
        <fullName evidence="3">DUF3168 domain-containing protein</fullName>
    </recommendedName>
</protein>
<evidence type="ECO:0000313" key="1">
    <source>
        <dbReference type="EMBL" id="NJQ14225.1"/>
    </source>
</evidence>
<dbReference type="EMBL" id="JAAVJC010000018">
    <property type="protein sequence ID" value="NJQ14225.1"/>
    <property type="molecule type" value="Genomic_DNA"/>
</dbReference>
<evidence type="ECO:0000313" key="2">
    <source>
        <dbReference type="Proteomes" id="UP000727056"/>
    </source>
</evidence>
<dbReference type="Proteomes" id="UP000727056">
    <property type="component" value="Unassembled WGS sequence"/>
</dbReference>